<sequence>MESAFKIHSMEEYLNFYMEETERLFFKEEFPELKEKILANCFEIKRAIQEINHENFFEQYARINTLEAEILIILECSELRGSDNVVPFAEAEILQVAKQDSKTYFKERCGLTLIAPTPHSLHFSVE</sequence>
<organism evidence="1 2">
    <name type="scientific">Enterococcus casseliflavus</name>
    <name type="common">Enterococcus flavescens</name>
    <dbReference type="NCBI Taxonomy" id="37734"/>
    <lineage>
        <taxon>Bacteria</taxon>
        <taxon>Bacillati</taxon>
        <taxon>Bacillota</taxon>
        <taxon>Bacilli</taxon>
        <taxon>Lactobacillales</taxon>
        <taxon>Enterococcaceae</taxon>
        <taxon>Enterococcus</taxon>
    </lineage>
</organism>
<dbReference type="AlphaFoldDB" id="A0A1G9E9Q1"/>
<dbReference type="EMBL" id="QRMZ01000010">
    <property type="protein sequence ID" value="RHK06353.1"/>
    <property type="molecule type" value="Genomic_DNA"/>
</dbReference>
<evidence type="ECO:0000313" key="1">
    <source>
        <dbReference type="EMBL" id="RHK06353.1"/>
    </source>
</evidence>
<proteinExistence type="predicted"/>
<name>A0A1G9E9Q1_ENTCA</name>
<evidence type="ECO:0000313" key="2">
    <source>
        <dbReference type="Proteomes" id="UP000286288"/>
    </source>
</evidence>
<dbReference type="OrthoDB" id="2194839at2"/>
<protein>
    <submittedName>
        <fullName evidence="1">Uncharacterized protein</fullName>
    </submittedName>
</protein>
<gene>
    <name evidence="1" type="ORF">DW084_08720</name>
</gene>
<accession>A0A1G9E9Q1</accession>
<dbReference type="RefSeq" id="WP_005225213.1">
    <property type="nucleotide sequence ID" value="NZ_BJMG01000018.1"/>
</dbReference>
<dbReference type="Pfam" id="PF22652">
    <property type="entry name" value="DUF7006"/>
    <property type="match status" value="1"/>
</dbReference>
<dbReference type="Proteomes" id="UP000286288">
    <property type="component" value="Unassembled WGS sequence"/>
</dbReference>
<reference evidence="1 2" key="1">
    <citation type="submission" date="2018-08" db="EMBL/GenBank/DDBJ databases">
        <title>A genome reference for cultivated species of the human gut microbiota.</title>
        <authorList>
            <person name="Zou Y."/>
            <person name="Xue W."/>
            <person name="Luo G."/>
        </authorList>
    </citation>
    <scope>NUCLEOTIDE SEQUENCE [LARGE SCALE GENOMIC DNA]</scope>
    <source>
        <strain evidence="1 2">AF48-16</strain>
    </source>
</reference>
<comment type="caution">
    <text evidence="1">The sequence shown here is derived from an EMBL/GenBank/DDBJ whole genome shotgun (WGS) entry which is preliminary data.</text>
</comment>
<dbReference type="InterPro" id="IPR054275">
    <property type="entry name" value="DUF7006"/>
</dbReference>
<dbReference type="GeneID" id="15141332"/>